<evidence type="ECO:0000313" key="1">
    <source>
        <dbReference type="EMBL" id="MCD9639343.1"/>
    </source>
</evidence>
<reference evidence="1 2" key="1">
    <citation type="journal article" date="2021" name="BMC Genomics">
        <title>Datura genome reveals duplications of psychoactive alkaloid biosynthetic genes and high mutation rate following tissue culture.</title>
        <authorList>
            <person name="Rajewski A."/>
            <person name="Carter-House D."/>
            <person name="Stajich J."/>
            <person name="Litt A."/>
        </authorList>
    </citation>
    <scope>NUCLEOTIDE SEQUENCE [LARGE SCALE GENOMIC DNA]</scope>
    <source>
        <strain evidence="1">AR-01</strain>
    </source>
</reference>
<sequence>MNVFAFQVTAQQVTKETIVSPAQTNMDEEIFGWEMDEEILEETFASLFLRGEELEESVHLEVKSVFGDPSSESPLQRNEPPTSCRSQPLYLEKTCIGNAHRHPPDDLSIFIGDFRYAQSSVSVALRDSRAAIRWCR</sequence>
<dbReference type="Proteomes" id="UP000823775">
    <property type="component" value="Unassembled WGS sequence"/>
</dbReference>
<proteinExistence type="predicted"/>
<organism evidence="1 2">
    <name type="scientific">Datura stramonium</name>
    <name type="common">Jimsonweed</name>
    <name type="synonym">Common thornapple</name>
    <dbReference type="NCBI Taxonomy" id="4076"/>
    <lineage>
        <taxon>Eukaryota</taxon>
        <taxon>Viridiplantae</taxon>
        <taxon>Streptophyta</taxon>
        <taxon>Embryophyta</taxon>
        <taxon>Tracheophyta</taxon>
        <taxon>Spermatophyta</taxon>
        <taxon>Magnoliopsida</taxon>
        <taxon>eudicotyledons</taxon>
        <taxon>Gunneridae</taxon>
        <taxon>Pentapetalae</taxon>
        <taxon>asterids</taxon>
        <taxon>lamiids</taxon>
        <taxon>Solanales</taxon>
        <taxon>Solanaceae</taxon>
        <taxon>Solanoideae</taxon>
        <taxon>Datureae</taxon>
        <taxon>Datura</taxon>
    </lineage>
</organism>
<gene>
    <name evidence="1" type="ORF">HAX54_023783</name>
</gene>
<dbReference type="EMBL" id="JACEIK010002891">
    <property type="protein sequence ID" value="MCD9639343.1"/>
    <property type="molecule type" value="Genomic_DNA"/>
</dbReference>
<accession>A0ABS8UWW2</accession>
<evidence type="ECO:0000313" key="2">
    <source>
        <dbReference type="Proteomes" id="UP000823775"/>
    </source>
</evidence>
<keyword evidence="2" id="KW-1185">Reference proteome</keyword>
<name>A0ABS8UWW2_DATST</name>
<comment type="caution">
    <text evidence="1">The sequence shown here is derived from an EMBL/GenBank/DDBJ whole genome shotgun (WGS) entry which is preliminary data.</text>
</comment>
<protein>
    <submittedName>
        <fullName evidence="1">Uncharacterized protein</fullName>
    </submittedName>
</protein>